<sequence length="77" mass="8860">MCFDLFGEIPVTEDDIFMWVQAVAPRWLTPERSYRSYVRNYDVPGKIRAAKLSGHFDTIVYRPAPSYHARLALAAIV</sequence>
<gene>
    <name evidence="1" type="ORF">GCM10008066_06170</name>
</gene>
<accession>A0A8J3F1E8</accession>
<dbReference type="EMBL" id="BMDI01000001">
    <property type="protein sequence ID" value="GGI16879.1"/>
    <property type="molecule type" value="Genomic_DNA"/>
</dbReference>
<evidence type="ECO:0000313" key="1">
    <source>
        <dbReference type="EMBL" id="GGI16879.1"/>
    </source>
</evidence>
<reference evidence="2" key="1">
    <citation type="journal article" date="2019" name="Int. J. Syst. Evol. Microbiol.">
        <title>The Global Catalogue of Microorganisms (GCM) 10K type strain sequencing project: providing services to taxonomists for standard genome sequencing and annotation.</title>
        <authorList>
            <consortium name="The Broad Institute Genomics Platform"/>
            <consortium name="The Broad Institute Genome Sequencing Center for Infectious Disease"/>
            <person name="Wu L."/>
            <person name="Ma J."/>
        </authorList>
    </citation>
    <scope>NUCLEOTIDE SEQUENCE [LARGE SCALE GENOMIC DNA]</scope>
    <source>
        <strain evidence="2">CCM 2767</strain>
    </source>
</reference>
<keyword evidence="2" id="KW-1185">Reference proteome</keyword>
<proteinExistence type="predicted"/>
<name>A0A8J3F1E8_9BURK</name>
<evidence type="ECO:0000313" key="2">
    <source>
        <dbReference type="Proteomes" id="UP000642180"/>
    </source>
</evidence>
<dbReference type="AlphaFoldDB" id="A0A8J3F1E8"/>
<protein>
    <submittedName>
        <fullName evidence="1">Uncharacterized protein</fullName>
    </submittedName>
</protein>
<dbReference type="Proteomes" id="UP000642180">
    <property type="component" value="Unassembled WGS sequence"/>
</dbReference>
<organism evidence="1 2">
    <name type="scientific">Oxalicibacterium faecigallinarum</name>
    <dbReference type="NCBI Taxonomy" id="573741"/>
    <lineage>
        <taxon>Bacteria</taxon>
        <taxon>Pseudomonadati</taxon>
        <taxon>Pseudomonadota</taxon>
        <taxon>Betaproteobacteria</taxon>
        <taxon>Burkholderiales</taxon>
        <taxon>Oxalobacteraceae</taxon>
        <taxon>Oxalicibacterium</taxon>
    </lineage>
</organism>
<comment type="caution">
    <text evidence="1">The sequence shown here is derived from an EMBL/GenBank/DDBJ whole genome shotgun (WGS) entry which is preliminary data.</text>
</comment>